<dbReference type="KEGG" id="sfc:Spiaf_0832"/>
<dbReference type="AlphaFoldDB" id="H9UHD2"/>
<feature type="region of interest" description="Disordered" evidence="1">
    <location>
        <begin position="523"/>
        <end position="606"/>
    </location>
</feature>
<reference evidence="3" key="1">
    <citation type="journal article" date="2013" name="Stand. Genomic Sci.">
        <title>Complete genome sequence of the halophilic bacterium Spirochaeta africana type strain (Z-7692(T)) from the alkaline Lake Magadi in the East African Rift.</title>
        <authorList>
            <person name="Liolos K."/>
            <person name="Abt B."/>
            <person name="Scheuner C."/>
            <person name="Teshima H."/>
            <person name="Held B."/>
            <person name="Lapidus A."/>
            <person name="Nolan M."/>
            <person name="Lucas S."/>
            <person name="Deshpande S."/>
            <person name="Cheng J.F."/>
            <person name="Tapia R."/>
            <person name="Goodwin L.A."/>
            <person name="Pitluck S."/>
            <person name="Pagani I."/>
            <person name="Ivanova N."/>
            <person name="Mavromatis K."/>
            <person name="Mikhailova N."/>
            <person name="Huntemann M."/>
            <person name="Pati A."/>
            <person name="Chen A."/>
            <person name="Palaniappan K."/>
            <person name="Land M."/>
            <person name="Rohde M."/>
            <person name="Tindall B.J."/>
            <person name="Detter J.C."/>
            <person name="Goker M."/>
            <person name="Bristow J."/>
            <person name="Eisen J.A."/>
            <person name="Markowitz V."/>
            <person name="Hugenholtz P."/>
            <person name="Woyke T."/>
            <person name="Klenk H.P."/>
            <person name="Kyrpides N.C."/>
        </authorList>
    </citation>
    <scope>NUCLEOTIDE SEQUENCE</scope>
    <source>
        <strain evidence="3">ATCC 700263 / DSM 8902 / Z-7692</strain>
    </source>
</reference>
<dbReference type="EMBL" id="CP003282">
    <property type="protein sequence ID" value="AFG36925.1"/>
    <property type="molecule type" value="Genomic_DNA"/>
</dbReference>
<proteinExistence type="predicted"/>
<dbReference type="HOGENOM" id="CLU_421464_0_0_12"/>
<gene>
    <name evidence="2" type="ordered locus">Spiaf_0832</name>
</gene>
<dbReference type="STRING" id="889378.Spiaf_0832"/>
<feature type="compositionally biased region" description="Polar residues" evidence="1">
    <location>
        <begin position="562"/>
        <end position="582"/>
    </location>
</feature>
<dbReference type="PATRIC" id="fig|889378.3.peg.835"/>
<accession>H9UHD2</accession>
<protein>
    <submittedName>
        <fullName evidence="2">Uncharacterized protein</fullName>
    </submittedName>
</protein>
<name>H9UHD2_SPIAZ</name>
<keyword evidence="3" id="KW-1185">Reference proteome</keyword>
<evidence type="ECO:0000313" key="3">
    <source>
        <dbReference type="Proteomes" id="UP000007383"/>
    </source>
</evidence>
<evidence type="ECO:0000256" key="1">
    <source>
        <dbReference type="SAM" id="MobiDB-lite"/>
    </source>
</evidence>
<dbReference type="Proteomes" id="UP000007383">
    <property type="component" value="Chromosome"/>
</dbReference>
<sequence>MQSEGTSPTLYMDDILDIMYERSEKHNDPVMMTSTLVQSVISFIRHTPNRFPSPNLRNIPAQVVKRLLEAEQAGEVVLTREGSAIIRVFFCGYFIRRITRRLHEIRREPEIPFPTVTSLALDVPENLIHPVNAQDQLVDFMEEVKREQEQQDGPRDHDNRLIRLIFSADIEPLLLPYAFLSRDLILICLQKIRFYLRNERNQSYMRQKMLAVFRHREKLVEDTFTAILSRPETVLEDIWKPNEFSYYFWIQITTTITKEYTEKKEKTINEQNYIQASILLGMLLAHRKSLLQRENDREQALKQLETHLRSEPFLFTTNKIFEFTDKNGVPLTKKLSHQDIISYIERAEVPRENEKIPPLVRLTSGESREYVRKDLLFPAFFQHARKVRERLNQDLIKEWSRALNLGVRLVEMQNQDAFEASIQERVARIDPSLSAMLDFSLLYFASREVPLSEQIKAELRKILDTKKLTLKPLSSFFQLDRTNLYSDAKLLLPVWKTIPVLAGLIRMLQKLFIGIDREEEAERHKLREKNRQTARQFAQERDRTAEAGKAPRPSKPRPAAQKTDTAATSSADSGGTTETSSQQRERIRTSAKEVLQSLSSGYDNPEDARQAALERWNTIIDRKHRKNLTIDVENLARDHARRMLRKRGTPTLERVQEMARNLAKKDVFESIRDKKSLELFIALTIAKQLRQ</sequence>
<dbReference type="eggNOG" id="ENOG5033T4C">
    <property type="taxonomic scope" value="Bacteria"/>
</dbReference>
<organism evidence="2 3">
    <name type="scientific">Spirochaeta africana (strain ATCC 700263 / DSM 8902 / Z-7692)</name>
    <dbReference type="NCBI Taxonomy" id="889378"/>
    <lineage>
        <taxon>Bacteria</taxon>
        <taxon>Pseudomonadati</taxon>
        <taxon>Spirochaetota</taxon>
        <taxon>Spirochaetia</taxon>
        <taxon>Spirochaetales</taxon>
        <taxon>Spirochaetaceae</taxon>
        <taxon>Spirochaeta</taxon>
    </lineage>
</organism>
<evidence type="ECO:0000313" key="2">
    <source>
        <dbReference type="EMBL" id="AFG36925.1"/>
    </source>
</evidence>